<evidence type="ECO:0000313" key="1">
    <source>
        <dbReference type="EMBL" id="AMO21092.1"/>
    </source>
</evidence>
<dbReference type="AlphaFoldDB" id="A0AAI8GC15"/>
<gene>
    <name evidence="1" type="ORF">UN65_12800</name>
</gene>
<dbReference type="Proteomes" id="UP000304840">
    <property type="component" value="Chromosome"/>
</dbReference>
<organism evidence="1 2">
    <name type="scientific">Flavobacterium columnare</name>
    <dbReference type="NCBI Taxonomy" id="996"/>
    <lineage>
        <taxon>Bacteria</taxon>
        <taxon>Pseudomonadati</taxon>
        <taxon>Bacteroidota</taxon>
        <taxon>Flavobacteriia</taxon>
        <taxon>Flavobacteriales</taxon>
        <taxon>Flavobacteriaceae</taxon>
        <taxon>Flavobacterium</taxon>
    </lineage>
</organism>
<reference evidence="2" key="1">
    <citation type="submission" date="2016-03" db="EMBL/GenBank/DDBJ databases">
        <title>Flavobacterium columnare strain B185, complete genome.</title>
        <authorList>
            <person name="Sundberg L.-R."/>
            <person name="Papponen P."/>
            <person name="Laanto E."/>
        </authorList>
    </citation>
    <scope>NUCLEOTIDE SEQUENCE [LARGE SCALE GENOMIC DNA]</scope>
    <source>
        <strain evidence="2">B185</strain>
    </source>
</reference>
<reference evidence="1 2" key="2">
    <citation type="submission" date="2019-05" db="EMBL/GenBank/DDBJ databases">
        <authorList>
            <person name="Ravantti J.J."/>
        </authorList>
    </citation>
    <scope>NUCLEOTIDE SEQUENCE [LARGE SCALE GENOMIC DNA]</scope>
    <source>
        <strain evidence="1 2">B185</strain>
    </source>
</reference>
<dbReference type="RefSeq" id="WP_138425696.1">
    <property type="nucleotide sequence ID" value="NZ_CP010992.1"/>
</dbReference>
<dbReference type="EMBL" id="CP010992">
    <property type="protein sequence ID" value="AMO21092.1"/>
    <property type="molecule type" value="Genomic_DNA"/>
</dbReference>
<name>A0AAI8GC15_9FLAO</name>
<evidence type="ECO:0008006" key="3">
    <source>
        <dbReference type="Google" id="ProtNLM"/>
    </source>
</evidence>
<sequence length="548" mass="64453">MKQLILLILYFTLSQKNWGQYLVLKTEGNSIHESKIIDSLSSYKRHPNLTSLNKEISQIAKKLTEKGYIEQTTVINQKINDSTYYIRYKLGDCIQKIHIFLGTYKNLLENNQDTLKIDFKNINDQFLKFTITLEKKGYPLSQIRLSNINKRGKNLVSEIIITKDPERTINQININGYPNFPKNHLNIILKHHKKRIFNDNELKKINNDFKKLPFCKITKEAEILFTKDSTTIYTYLEKQKRNTFDGYIGFTSLKNNLKLNGYLDFKLLNTLNWGEKFNIYWKDNGEQQSVFNLNTEIPYLFKTPLIVKGELSIFKQDSIFQKTKSEIELGYLLNYNTRWYIGYQETESSDIQNSDLKTLTDYKNFFYTFSFHHLNYNSNEIPFFEKTNFILKIGTGRRNTSKSISQFFTLAELSHLFYLNDKNSLFVKSQNYYLKSSDYLTNELFQFGGINSIRGFNDNSLQTNLLTSILSEYRYKINNHFYLHSIIDYAYTENIISNTKSNLKSLGVGFYLVNKKSTIHLQYSNGTSNKKGFNSRNSIFHINLLFIL</sequence>
<evidence type="ECO:0000313" key="2">
    <source>
        <dbReference type="Proteomes" id="UP000304840"/>
    </source>
</evidence>
<protein>
    <recommendedName>
        <fullName evidence="3">POTRA domain-containing protein</fullName>
    </recommendedName>
</protein>
<accession>A0AAI8GC15</accession>
<proteinExistence type="predicted"/>
<dbReference type="Gene3D" id="2.40.160.50">
    <property type="entry name" value="membrane protein fhac: a member of the omp85/tpsb transporter family"/>
    <property type="match status" value="1"/>
</dbReference>